<dbReference type="HAMAP" id="MF_00127">
    <property type="entry name" value="His_tRNA_synth"/>
    <property type="match status" value="1"/>
</dbReference>
<gene>
    <name evidence="7" type="ORF">S03H2_04524</name>
</gene>
<dbReference type="PANTHER" id="PTHR43707">
    <property type="entry name" value="HISTIDYL-TRNA SYNTHETASE"/>
    <property type="match status" value="1"/>
</dbReference>
<dbReference type="InterPro" id="IPR015807">
    <property type="entry name" value="His-tRNA-ligase"/>
</dbReference>
<evidence type="ECO:0000256" key="4">
    <source>
        <dbReference type="ARBA" id="ARBA00030619"/>
    </source>
</evidence>
<dbReference type="EC" id="6.1.1.21" evidence="2"/>
<evidence type="ECO:0000313" key="7">
    <source>
        <dbReference type="EMBL" id="GAH20918.1"/>
    </source>
</evidence>
<dbReference type="GO" id="GO:0004821">
    <property type="term" value="F:histidine-tRNA ligase activity"/>
    <property type="evidence" value="ECO:0007669"/>
    <property type="project" value="UniProtKB-EC"/>
</dbReference>
<dbReference type="SUPFAM" id="SSF52954">
    <property type="entry name" value="Class II aaRS ABD-related"/>
    <property type="match status" value="1"/>
</dbReference>
<dbReference type="InterPro" id="IPR004154">
    <property type="entry name" value="Anticodon-bd"/>
</dbReference>
<evidence type="ECO:0000259" key="6">
    <source>
        <dbReference type="PROSITE" id="PS50862"/>
    </source>
</evidence>
<comment type="similarity">
    <text evidence="1">Belongs to the class-II aminoacyl-tRNA synthetase family.</text>
</comment>
<dbReference type="EMBL" id="BARU01001803">
    <property type="protein sequence ID" value="GAH20918.1"/>
    <property type="molecule type" value="Genomic_DNA"/>
</dbReference>
<protein>
    <recommendedName>
        <fullName evidence="2">histidine--tRNA ligase</fullName>
        <ecNumber evidence="2">6.1.1.21</ecNumber>
    </recommendedName>
    <alternativeName>
        <fullName evidence="4">Histidyl-tRNA synthetase</fullName>
    </alternativeName>
</protein>
<dbReference type="PIRSF" id="PIRSF001549">
    <property type="entry name" value="His-tRNA_synth"/>
    <property type="match status" value="1"/>
</dbReference>
<dbReference type="GO" id="GO:0005737">
    <property type="term" value="C:cytoplasm"/>
    <property type="evidence" value="ECO:0007669"/>
    <property type="project" value="InterPro"/>
</dbReference>
<accession>X1FJF3</accession>
<evidence type="ECO:0000256" key="1">
    <source>
        <dbReference type="ARBA" id="ARBA00008226"/>
    </source>
</evidence>
<sequence length="413" mass="48455">MKYQKPKGTRDIFGQELQRIEAVCSAARLFFEQNGYEEIRTPTFEFAELFDRSIGERTDIVEHEMYKFEINKKLYALRPEGTASVLRAFIENKLSLPARFFYIWSMYRREKPQKGRYREFLQIGIEILGEEKPFYDAEIIDQGKRFLDLIGAKDFTIEINSIGYPKCRVIYKNKVKDYLEPNFNILCPNCQRRFERNFLRIFDCKNKVCQQLYTKAPKITDNLCAECLEHYVSVKKFLNKFGIDYTENKKLVRGLDYYTRTVVEFKQQSLGAQDTILAGGRYDLLMKELGGGDAPGTGWAMGVDRLLISMPDNQPKIERRKRFFIATIGERFINEMIKLRNLIQQNNFICLMGNPEDSIKHQLKKANRAKTDYSIIYGEDEAQDKICTVKDMETGNQEKISIRDFKTFLKNTM</sequence>
<dbReference type="AlphaFoldDB" id="X1FJF3"/>
<dbReference type="Gene3D" id="3.30.930.10">
    <property type="entry name" value="Bira Bifunctional Protein, Domain 2"/>
    <property type="match status" value="1"/>
</dbReference>
<dbReference type="NCBIfam" id="TIGR00442">
    <property type="entry name" value="hisS"/>
    <property type="match status" value="1"/>
</dbReference>
<organism evidence="7">
    <name type="scientific">marine sediment metagenome</name>
    <dbReference type="NCBI Taxonomy" id="412755"/>
    <lineage>
        <taxon>unclassified sequences</taxon>
        <taxon>metagenomes</taxon>
        <taxon>ecological metagenomes</taxon>
    </lineage>
</organism>
<dbReference type="GO" id="GO:0006427">
    <property type="term" value="P:histidyl-tRNA aminoacylation"/>
    <property type="evidence" value="ECO:0007669"/>
    <property type="project" value="InterPro"/>
</dbReference>
<keyword evidence="3" id="KW-0547">Nucleotide-binding</keyword>
<dbReference type="SUPFAM" id="SSF55681">
    <property type="entry name" value="Class II aaRS and biotin synthetases"/>
    <property type="match status" value="1"/>
</dbReference>
<dbReference type="CDD" id="cd00773">
    <property type="entry name" value="HisRS-like_core"/>
    <property type="match status" value="1"/>
</dbReference>
<comment type="catalytic activity">
    <reaction evidence="5">
        <text>tRNA(His) + L-histidine + ATP = L-histidyl-tRNA(His) + AMP + diphosphate + H(+)</text>
        <dbReference type="Rhea" id="RHEA:17313"/>
        <dbReference type="Rhea" id="RHEA-COMP:9665"/>
        <dbReference type="Rhea" id="RHEA-COMP:9689"/>
        <dbReference type="ChEBI" id="CHEBI:15378"/>
        <dbReference type="ChEBI" id="CHEBI:30616"/>
        <dbReference type="ChEBI" id="CHEBI:33019"/>
        <dbReference type="ChEBI" id="CHEBI:57595"/>
        <dbReference type="ChEBI" id="CHEBI:78442"/>
        <dbReference type="ChEBI" id="CHEBI:78527"/>
        <dbReference type="ChEBI" id="CHEBI:456215"/>
        <dbReference type="EC" id="6.1.1.21"/>
    </reaction>
</comment>
<dbReference type="Gene3D" id="3.40.50.800">
    <property type="entry name" value="Anticodon-binding domain"/>
    <property type="match status" value="1"/>
</dbReference>
<evidence type="ECO:0000256" key="3">
    <source>
        <dbReference type="ARBA" id="ARBA00022741"/>
    </source>
</evidence>
<dbReference type="InterPro" id="IPR006195">
    <property type="entry name" value="aa-tRNA-synth_II"/>
</dbReference>
<evidence type="ECO:0000256" key="5">
    <source>
        <dbReference type="ARBA" id="ARBA00047639"/>
    </source>
</evidence>
<dbReference type="GO" id="GO:0005524">
    <property type="term" value="F:ATP binding"/>
    <property type="evidence" value="ECO:0007669"/>
    <property type="project" value="InterPro"/>
</dbReference>
<dbReference type="Pfam" id="PF13393">
    <property type="entry name" value="tRNA-synt_His"/>
    <property type="match status" value="2"/>
</dbReference>
<dbReference type="InterPro" id="IPR045864">
    <property type="entry name" value="aa-tRNA-synth_II/BPL/LPL"/>
</dbReference>
<dbReference type="InterPro" id="IPR041715">
    <property type="entry name" value="HisRS-like_core"/>
</dbReference>
<feature type="domain" description="Aminoacyl-transfer RNA synthetases class-II family profile" evidence="6">
    <location>
        <begin position="8"/>
        <end position="310"/>
    </location>
</feature>
<reference evidence="7" key="1">
    <citation type="journal article" date="2014" name="Front. Microbiol.">
        <title>High frequency of phylogenetically diverse reductive dehalogenase-homologous genes in deep subseafloor sedimentary metagenomes.</title>
        <authorList>
            <person name="Kawai M."/>
            <person name="Futagami T."/>
            <person name="Toyoda A."/>
            <person name="Takaki Y."/>
            <person name="Nishi S."/>
            <person name="Hori S."/>
            <person name="Arai W."/>
            <person name="Tsubouchi T."/>
            <person name="Morono Y."/>
            <person name="Uchiyama I."/>
            <person name="Ito T."/>
            <person name="Fujiyama A."/>
            <person name="Inagaki F."/>
            <person name="Takami H."/>
        </authorList>
    </citation>
    <scope>NUCLEOTIDE SEQUENCE</scope>
    <source>
        <strain evidence="7">Expedition CK06-06</strain>
    </source>
</reference>
<dbReference type="InterPro" id="IPR036621">
    <property type="entry name" value="Anticodon-bd_dom_sf"/>
</dbReference>
<name>X1FJF3_9ZZZZ</name>
<comment type="caution">
    <text evidence="7">The sequence shown here is derived from an EMBL/GenBank/DDBJ whole genome shotgun (WGS) entry which is preliminary data.</text>
</comment>
<proteinExistence type="inferred from homology"/>
<dbReference type="Pfam" id="PF03129">
    <property type="entry name" value="HGTP_anticodon"/>
    <property type="match status" value="1"/>
</dbReference>
<dbReference type="PANTHER" id="PTHR43707:SF1">
    <property type="entry name" value="HISTIDINE--TRNA LIGASE, MITOCHONDRIAL-RELATED"/>
    <property type="match status" value="1"/>
</dbReference>
<dbReference type="InterPro" id="IPR004516">
    <property type="entry name" value="HisRS/HisZ"/>
</dbReference>
<evidence type="ECO:0000256" key="2">
    <source>
        <dbReference type="ARBA" id="ARBA00012815"/>
    </source>
</evidence>
<dbReference type="PROSITE" id="PS50862">
    <property type="entry name" value="AA_TRNA_LIGASE_II"/>
    <property type="match status" value="1"/>
</dbReference>